<name>A0A4Y7K6Q7_PAPSO</name>
<gene>
    <name evidence="2" type="ORF">C5167_031821</name>
</gene>
<reference evidence="2 3" key="1">
    <citation type="journal article" date="2018" name="Science">
        <title>The opium poppy genome and morphinan production.</title>
        <authorList>
            <person name="Guo L."/>
            <person name="Winzer T."/>
            <person name="Yang X."/>
            <person name="Li Y."/>
            <person name="Ning Z."/>
            <person name="He Z."/>
            <person name="Teodor R."/>
            <person name="Lu Y."/>
            <person name="Bowser T.A."/>
            <person name="Graham I.A."/>
            <person name="Ye K."/>
        </authorList>
    </citation>
    <scope>NUCLEOTIDE SEQUENCE [LARGE SCALE GENOMIC DNA]</scope>
    <source>
        <strain evidence="3">cv. HN1</strain>
        <tissue evidence="2">Leaves</tissue>
    </source>
</reference>
<dbReference type="EMBL" id="CM010721">
    <property type="protein sequence ID" value="RZC68597.1"/>
    <property type="molecule type" value="Genomic_DNA"/>
</dbReference>
<dbReference type="AlphaFoldDB" id="A0A4Y7K6Q7"/>
<organism evidence="2 3">
    <name type="scientific">Papaver somniferum</name>
    <name type="common">Opium poppy</name>
    <dbReference type="NCBI Taxonomy" id="3469"/>
    <lineage>
        <taxon>Eukaryota</taxon>
        <taxon>Viridiplantae</taxon>
        <taxon>Streptophyta</taxon>
        <taxon>Embryophyta</taxon>
        <taxon>Tracheophyta</taxon>
        <taxon>Spermatophyta</taxon>
        <taxon>Magnoliopsida</taxon>
        <taxon>Ranunculales</taxon>
        <taxon>Papaveraceae</taxon>
        <taxon>Papaveroideae</taxon>
        <taxon>Papaver</taxon>
    </lineage>
</organism>
<keyword evidence="1" id="KW-0732">Signal</keyword>
<sequence>MALVFSLSVALQMVVSNSCSGSQIFHWALHFASEWRQPRDEIQVLRDTIVGLGVQFTQRARMLFTLLGSKNVLVLLHINWSRNSRIPKGICSIGRSMNLEI</sequence>
<evidence type="ECO:0008006" key="4">
    <source>
        <dbReference type="Google" id="ProtNLM"/>
    </source>
</evidence>
<evidence type="ECO:0000313" key="2">
    <source>
        <dbReference type="EMBL" id="RZC68597.1"/>
    </source>
</evidence>
<protein>
    <recommendedName>
        <fullName evidence="4">Secreted protein</fullName>
    </recommendedName>
</protein>
<feature type="signal peptide" evidence="1">
    <location>
        <begin position="1"/>
        <end position="21"/>
    </location>
</feature>
<keyword evidence="3" id="KW-1185">Reference proteome</keyword>
<evidence type="ECO:0000256" key="1">
    <source>
        <dbReference type="SAM" id="SignalP"/>
    </source>
</evidence>
<evidence type="ECO:0000313" key="3">
    <source>
        <dbReference type="Proteomes" id="UP000316621"/>
    </source>
</evidence>
<feature type="chain" id="PRO_5021272812" description="Secreted protein" evidence="1">
    <location>
        <begin position="22"/>
        <end position="101"/>
    </location>
</feature>
<proteinExistence type="predicted"/>
<dbReference type="Proteomes" id="UP000316621">
    <property type="component" value="Chromosome 7"/>
</dbReference>
<accession>A0A4Y7K6Q7</accession>
<dbReference type="Gramene" id="RZC68597">
    <property type="protein sequence ID" value="RZC68597"/>
    <property type="gene ID" value="C5167_031821"/>
</dbReference>